<dbReference type="EMBL" id="JADIMB010000061">
    <property type="protein sequence ID" value="MBO8471012.1"/>
    <property type="molecule type" value="Genomic_DNA"/>
</dbReference>
<evidence type="ECO:0000313" key="4">
    <source>
        <dbReference type="Proteomes" id="UP000823603"/>
    </source>
</evidence>
<dbReference type="InterPro" id="IPR013766">
    <property type="entry name" value="Thioredoxin_domain"/>
</dbReference>
<feature type="signal peptide" evidence="1">
    <location>
        <begin position="1"/>
        <end position="21"/>
    </location>
</feature>
<dbReference type="PANTHER" id="PTHR42852:SF13">
    <property type="entry name" value="PROTEIN DIPZ"/>
    <property type="match status" value="1"/>
</dbReference>
<sequence length="411" mass="46225">MKKALILTVFLAAVTAQVLQARGQRFTISGKIDAIVKGDTLRFGRITLPGWEIEHAFDIVVEKDGEFKYKGTQEHDQFYLMEYFPADGAAPVCDRMGKDMVISGGDHITMDGTRDEIYYCTLGGGIYKDPALSAYLRASDSLDTARGSYARKIEEANAAGDHETAAMYGEKFNTFYNGNPGVERVRKLRKEYFDSNTGGNIFTLVEYISSMDYTPIETLKKQFDGFSRETRDSWYGKVYQKRMNSVEAISIGNQAPDFTLTMTDGSTVSKDGFSGKYLLIYHWGMCPGSLSIDRYVQDLFSKYRGRGLEVIGITESVQEIHDIWERTKEGTSIPSLGIDDFKATLNGMLNHPWPDAELDTGHPENRKVSDMFLISGWPFFIFIGPDGKILARDFSEAFDQAKKILEEKFGE</sequence>
<dbReference type="Gene3D" id="3.40.30.10">
    <property type="entry name" value="Glutaredoxin"/>
    <property type="match status" value="1"/>
</dbReference>
<dbReference type="PROSITE" id="PS51352">
    <property type="entry name" value="THIOREDOXIN_2"/>
    <property type="match status" value="1"/>
</dbReference>
<keyword evidence="1" id="KW-0732">Signal</keyword>
<reference evidence="3" key="2">
    <citation type="journal article" date="2021" name="PeerJ">
        <title>Extensive microbial diversity within the chicken gut microbiome revealed by metagenomics and culture.</title>
        <authorList>
            <person name="Gilroy R."/>
            <person name="Ravi A."/>
            <person name="Getino M."/>
            <person name="Pursley I."/>
            <person name="Horton D.L."/>
            <person name="Alikhan N.F."/>
            <person name="Baker D."/>
            <person name="Gharbi K."/>
            <person name="Hall N."/>
            <person name="Watson M."/>
            <person name="Adriaenssens E.M."/>
            <person name="Foster-Nyarko E."/>
            <person name="Jarju S."/>
            <person name="Secka A."/>
            <person name="Antonio M."/>
            <person name="Oren A."/>
            <person name="Chaudhuri R.R."/>
            <person name="La Ragione R."/>
            <person name="Hildebrand F."/>
            <person name="Pallen M.J."/>
        </authorList>
    </citation>
    <scope>NUCLEOTIDE SEQUENCE</scope>
    <source>
        <strain evidence="3">B2-22910</strain>
    </source>
</reference>
<dbReference type="Pfam" id="PF00578">
    <property type="entry name" value="AhpC-TSA"/>
    <property type="match status" value="1"/>
</dbReference>
<feature type="chain" id="PRO_5038911450" evidence="1">
    <location>
        <begin position="22"/>
        <end position="411"/>
    </location>
</feature>
<dbReference type="GO" id="GO:0016491">
    <property type="term" value="F:oxidoreductase activity"/>
    <property type="evidence" value="ECO:0007669"/>
    <property type="project" value="InterPro"/>
</dbReference>
<comment type="caution">
    <text evidence="3">The sequence shown here is derived from an EMBL/GenBank/DDBJ whole genome shotgun (WGS) entry which is preliminary data.</text>
</comment>
<reference evidence="3" key="1">
    <citation type="submission" date="2020-10" db="EMBL/GenBank/DDBJ databases">
        <authorList>
            <person name="Gilroy R."/>
        </authorList>
    </citation>
    <scope>NUCLEOTIDE SEQUENCE</scope>
    <source>
        <strain evidence="3">B2-22910</strain>
    </source>
</reference>
<dbReference type="InterPro" id="IPR000866">
    <property type="entry name" value="AhpC/TSA"/>
</dbReference>
<dbReference type="GO" id="GO:0016209">
    <property type="term" value="F:antioxidant activity"/>
    <property type="evidence" value="ECO:0007669"/>
    <property type="project" value="InterPro"/>
</dbReference>
<accession>A0A9D9IEK4</accession>
<evidence type="ECO:0000313" key="3">
    <source>
        <dbReference type="EMBL" id="MBO8471012.1"/>
    </source>
</evidence>
<dbReference type="SUPFAM" id="SSF52833">
    <property type="entry name" value="Thioredoxin-like"/>
    <property type="match status" value="1"/>
</dbReference>
<evidence type="ECO:0000256" key="1">
    <source>
        <dbReference type="SAM" id="SignalP"/>
    </source>
</evidence>
<dbReference type="Proteomes" id="UP000823603">
    <property type="component" value="Unassembled WGS sequence"/>
</dbReference>
<evidence type="ECO:0000259" key="2">
    <source>
        <dbReference type="PROSITE" id="PS51352"/>
    </source>
</evidence>
<protein>
    <submittedName>
        <fullName evidence="3">Redoxin domain-containing protein</fullName>
    </submittedName>
</protein>
<dbReference type="PANTHER" id="PTHR42852">
    <property type="entry name" value="THIOL:DISULFIDE INTERCHANGE PROTEIN DSBE"/>
    <property type="match status" value="1"/>
</dbReference>
<feature type="domain" description="Thioredoxin" evidence="2">
    <location>
        <begin position="249"/>
        <end position="410"/>
    </location>
</feature>
<proteinExistence type="predicted"/>
<gene>
    <name evidence="3" type="ORF">IAB82_04360</name>
</gene>
<organism evidence="3 4">
    <name type="scientific">Candidatus Cryptobacteroides faecavium</name>
    <dbReference type="NCBI Taxonomy" id="2840762"/>
    <lineage>
        <taxon>Bacteria</taxon>
        <taxon>Pseudomonadati</taxon>
        <taxon>Bacteroidota</taxon>
        <taxon>Bacteroidia</taxon>
        <taxon>Bacteroidales</taxon>
        <taxon>Candidatus Cryptobacteroides</taxon>
    </lineage>
</organism>
<dbReference type="InterPro" id="IPR036249">
    <property type="entry name" value="Thioredoxin-like_sf"/>
</dbReference>
<name>A0A9D9IEK4_9BACT</name>
<dbReference type="InterPro" id="IPR050553">
    <property type="entry name" value="Thioredoxin_ResA/DsbE_sf"/>
</dbReference>
<dbReference type="AlphaFoldDB" id="A0A9D9IEK4"/>